<dbReference type="InterPro" id="IPR007110">
    <property type="entry name" value="Ig-like_dom"/>
</dbReference>
<evidence type="ECO:0000313" key="3">
    <source>
        <dbReference type="Proteomes" id="UP001529510"/>
    </source>
</evidence>
<dbReference type="Gene3D" id="2.60.40.10">
    <property type="entry name" value="Immunoglobulins"/>
    <property type="match status" value="1"/>
</dbReference>
<organism evidence="2 3">
    <name type="scientific">Cirrhinus mrigala</name>
    <name type="common">Mrigala</name>
    <dbReference type="NCBI Taxonomy" id="683832"/>
    <lineage>
        <taxon>Eukaryota</taxon>
        <taxon>Metazoa</taxon>
        <taxon>Chordata</taxon>
        <taxon>Craniata</taxon>
        <taxon>Vertebrata</taxon>
        <taxon>Euteleostomi</taxon>
        <taxon>Actinopterygii</taxon>
        <taxon>Neopterygii</taxon>
        <taxon>Teleostei</taxon>
        <taxon>Ostariophysi</taxon>
        <taxon>Cypriniformes</taxon>
        <taxon>Cyprinidae</taxon>
        <taxon>Labeoninae</taxon>
        <taxon>Labeonini</taxon>
        <taxon>Cirrhinus</taxon>
    </lineage>
</organism>
<evidence type="ECO:0000313" key="2">
    <source>
        <dbReference type="EMBL" id="KAL0186772.1"/>
    </source>
</evidence>
<sequence>PPPVLHPPVNVTSFQGTVAVLSCQVQGFVRHNLTWYRAGTALSTGQFLFGDQLGSHAEPQTPMERVRL</sequence>
<reference evidence="2 3" key="1">
    <citation type="submission" date="2024-05" db="EMBL/GenBank/DDBJ databases">
        <title>Genome sequencing and assembly of Indian major carp, Cirrhinus mrigala (Hamilton, 1822).</title>
        <authorList>
            <person name="Mohindra V."/>
            <person name="Chowdhury L.M."/>
            <person name="Lal K."/>
            <person name="Jena J.K."/>
        </authorList>
    </citation>
    <scope>NUCLEOTIDE SEQUENCE [LARGE SCALE GENOMIC DNA]</scope>
    <source>
        <strain evidence="2">CM1030</strain>
        <tissue evidence="2">Blood</tissue>
    </source>
</reference>
<evidence type="ECO:0000259" key="1">
    <source>
        <dbReference type="PROSITE" id="PS50835"/>
    </source>
</evidence>
<dbReference type="InterPro" id="IPR013783">
    <property type="entry name" value="Ig-like_fold"/>
</dbReference>
<dbReference type="InterPro" id="IPR036179">
    <property type="entry name" value="Ig-like_dom_sf"/>
</dbReference>
<dbReference type="PROSITE" id="PS50835">
    <property type="entry name" value="IG_LIKE"/>
    <property type="match status" value="1"/>
</dbReference>
<keyword evidence="3" id="KW-1185">Reference proteome</keyword>
<name>A0ABD0QKK9_CIRMR</name>
<accession>A0ABD0QKK9</accession>
<dbReference type="Proteomes" id="UP001529510">
    <property type="component" value="Unassembled WGS sequence"/>
</dbReference>
<feature type="non-terminal residue" evidence="2">
    <location>
        <position position="68"/>
    </location>
</feature>
<proteinExistence type="predicted"/>
<comment type="caution">
    <text evidence="2">The sequence shown here is derived from an EMBL/GenBank/DDBJ whole genome shotgun (WGS) entry which is preliminary data.</text>
</comment>
<feature type="domain" description="Ig-like" evidence="1">
    <location>
        <begin position="2"/>
        <end position="68"/>
    </location>
</feature>
<feature type="non-terminal residue" evidence="2">
    <location>
        <position position="1"/>
    </location>
</feature>
<dbReference type="EMBL" id="JAMKFB020000008">
    <property type="protein sequence ID" value="KAL0186772.1"/>
    <property type="molecule type" value="Genomic_DNA"/>
</dbReference>
<dbReference type="SUPFAM" id="SSF48726">
    <property type="entry name" value="Immunoglobulin"/>
    <property type="match status" value="1"/>
</dbReference>
<gene>
    <name evidence="2" type="ORF">M9458_018442</name>
</gene>
<dbReference type="AlphaFoldDB" id="A0ABD0QKK9"/>
<protein>
    <recommendedName>
        <fullName evidence="1">Ig-like domain-containing protein</fullName>
    </recommendedName>
</protein>